<dbReference type="RefSeq" id="WP_184117667.1">
    <property type="nucleotide sequence ID" value="NZ_CP038510.1"/>
</dbReference>
<evidence type="ECO:0000313" key="3">
    <source>
        <dbReference type="Proteomes" id="UP000536909"/>
    </source>
</evidence>
<sequence>MEARWNSHGVQVAYAGEHIGLTAMEILTYWANYPNLQGYDHYMYPLNEADIEDALTTQPGLNPHDKSQTRPFGDTWAEEGRSLALRVPSVVLPASSNYVINPNHPAYDPGKVVYVGPFVYDQRITSLIEAAKRGD</sequence>
<gene>
    <name evidence="2" type="ORF">HNQ10_003777</name>
</gene>
<reference evidence="2 3" key="1">
    <citation type="submission" date="2020-08" db="EMBL/GenBank/DDBJ databases">
        <title>Genomic Encyclopedia of Type Strains, Phase IV (KMG-IV): sequencing the most valuable type-strain genomes for metagenomic binning, comparative biology and taxonomic classification.</title>
        <authorList>
            <person name="Goeker M."/>
        </authorList>
    </citation>
    <scope>NUCLEOTIDE SEQUENCE [LARGE SCALE GENOMIC DNA]</scope>
    <source>
        <strain evidence="2 3">DSM 105434</strain>
    </source>
</reference>
<keyword evidence="3" id="KW-1185">Reference proteome</keyword>
<protein>
    <submittedName>
        <fullName evidence="2">RES domain-containing protein</fullName>
    </submittedName>
</protein>
<evidence type="ECO:0000313" key="2">
    <source>
        <dbReference type="EMBL" id="MBB5296917.1"/>
    </source>
</evidence>
<dbReference type="EMBL" id="JACHFV010000015">
    <property type="protein sequence ID" value="MBB5296917.1"/>
    <property type="molecule type" value="Genomic_DNA"/>
</dbReference>
<feature type="domain" description="RES" evidence="1">
    <location>
        <begin position="1"/>
        <end position="114"/>
    </location>
</feature>
<dbReference type="SMART" id="SM00953">
    <property type="entry name" value="RES"/>
    <property type="match status" value="1"/>
</dbReference>
<dbReference type="Proteomes" id="UP000536909">
    <property type="component" value="Unassembled WGS sequence"/>
</dbReference>
<dbReference type="InterPro" id="IPR014914">
    <property type="entry name" value="RES_dom"/>
</dbReference>
<name>A0ABR6MY92_9DEIO</name>
<comment type="caution">
    <text evidence="2">The sequence shown here is derived from an EMBL/GenBank/DDBJ whole genome shotgun (WGS) entry which is preliminary data.</text>
</comment>
<proteinExistence type="predicted"/>
<accession>A0ABR6MY92</accession>
<dbReference type="Pfam" id="PF08808">
    <property type="entry name" value="RES"/>
    <property type="match status" value="1"/>
</dbReference>
<organism evidence="2 3">
    <name type="scientific">Deinococcus metallilatus</name>
    <dbReference type="NCBI Taxonomy" id="1211322"/>
    <lineage>
        <taxon>Bacteria</taxon>
        <taxon>Thermotogati</taxon>
        <taxon>Deinococcota</taxon>
        <taxon>Deinococci</taxon>
        <taxon>Deinococcales</taxon>
        <taxon>Deinococcaceae</taxon>
        <taxon>Deinococcus</taxon>
    </lineage>
</organism>
<evidence type="ECO:0000259" key="1">
    <source>
        <dbReference type="SMART" id="SM00953"/>
    </source>
</evidence>